<dbReference type="AlphaFoldDB" id="A0A8K0X301"/>
<feature type="region of interest" description="Disordered" evidence="1">
    <location>
        <begin position="32"/>
        <end position="56"/>
    </location>
</feature>
<dbReference type="EMBL" id="JAGPXD010000003">
    <property type="protein sequence ID" value="KAH7361694.1"/>
    <property type="molecule type" value="Genomic_DNA"/>
</dbReference>
<feature type="region of interest" description="Disordered" evidence="1">
    <location>
        <begin position="115"/>
        <end position="135"/>
    </location>
</feature>
<accession>A0A8K0X301</accession>
<name>A0A8K0X301_9PEZI</name>
<keyword evidence="3" id="KW-1185">Reference proteome</keyword>
<sequence length="161" mass="17004">MAHGLLLSANCVAFRRAYDEQIVSLTERRSTRRLEAGRSHTLSAIERGELPVQTATGSMAASQTAASGSICPFRSPSSLFKPGQCPSSVRLFGLSARAALPGAEHPVPIHRHQHISISDSQKPALSSSPPGQAEQAMKTWDQTCTCPAPGLGGHAIVLLDP</sequence>
<reference evidence="2" key="1">
    <citation type="journal article" date="2021" name="Nat. Commun.">
        <title>Genetic determinants of endophytism in the Arabidopsis root mycobiome.</title>
        <authorList>
            <person name="Mesny F."/>
            <person name="Miyauchi S."/>
            <person name="Thiergart T."/>
            <person name="Pickel B."/>
            <person name="Atanasova L."/>
            <person name="Karlsson M."/>
            <person name="Huettel B."/>
            <person name="Barry K.W."/>
            <person name="Haridas S."/>
            <person name="Chen C."/>
            <person name="Bauer D."/>
            <person name="Andreopoulos W."/>
            <person name="Pangilinan J."/>
            <person name="LaButti K."/>
            <person name="Riley R."/>
            <person name="Lipzen A."/>
            <person name="Clum A."/>
            <person name="Drula E."/>
            <person name="Henrissat B."/>
            <person name="Kohler A."/>
            <person name="Grigoriev I.V."/>
            <person name="Martin F.M."/>
            <person name="Hacquard S."/>
        </authorList>
    </citation>
    <scope>NUCLEOTIDE SEQUENCE</scope>
    <source>
        <strain evidence="2">MPI-CAGE-AT-0016</strain>
    </source>
</reference>
<organism evidence="2 3">
    <name type="scientific">Plectosphaerella cucumerina</name>
    <dbReference type="NCBI Taxonomy" id="40658"/>
    <lineage>
        <taxon>Eukaryota</taxon>
        <taxon>Fungi</taxon>
        <taxon>Dikarya</taxon>
        <taxon>Ascomycota</taxon>
        <taxon>Pezizomycotina</taxon>
        <taxon>Sordariomycetes</taxon>
        <taxon>Hypocreomycetidae</taxon>
        <taxon>Glomerellales</taxon>
        <taxon>Plectosphaerellaceae</taxon>
        <taxon>Plectosphaerella</taxon>
    </lineage>
</organism>
<evidence type="ECO:0000313" key="2">
    <source>
        <dbReference type="EMBL" id="KAH7361694.1"/>
    </source>
</evidence>
<feature type="compositionally biased region" description="Polar residues" evidence="1">
    <location>
        <begin position="115"/>
        <end position="130"/>
    </location>
</feature>
<gene>
    <name evidence="2" type="ORF">B0T11DRAFT_279355</name>
</gene>
<evidence type="ECO:0000256" key="1">
    <source>
        <dbReference type="SAM" id="MobiDB-lite"/>
    </source>
</evidence>
<comment type="caution">
    <text evidence="2">The sequence shown here is derived from an EMBL/GenBank/DDBJ whole genome shotgun (WGS) entry which is preliminary data.</text>
</comment>
<proteinExistence type="predicted"/>
<evidence type="ECO:0000313" key="3">
    <source>
        <dbReference type="Proteomes" id="UP000813385"/>
    </source>
</evidence>
<protein>
    <submittedName>
        <fullName evidence="2">Uncharacterized protein</fullName>
    </submittedName>
</protein>
<dbReference type="Proteomes" id="UP000813385">
    <property type="component" value="Unassembled WGS sequence"/>
</dbReference>